<dbReference type="Proteomes" id="UP000614410">
    <property type="component" value="Unassembled WGS sequence"/>
</dbReference>
<gene>
    <name evidence="2" type="primary">mazG</name>
    <name evidence="2" type="ORF">JF887_07515</name>
</gene>
<dbReference type="EMBL" id="JAEKNN010000033">
    <property type="protein sequence ID" value="MBJ7609266.1"/>
    <property type="molecule type" value="Genomic_DNA"/>
</dbReference>
<dbReference type="FunFam" id="1.10.287.1080:FF:000001">
    <property type="entry name" value="Nucleoside triphosphate pyrophosphohydrolase"/>
    <property type="match status" value="1"/>
</dbReference>
<dbReference type="EC" id="3.6.1.9" evidence="2"/>
<dbReference type="NCBIfam" id="TIGR00444">
    <property type="entry name" value="mazG"/>
    <property type="match status" value="1"/>
</dbReference>
<dbReference type="NCBIfam" id="NF007113">
    <property type="entry name" value="PRK09562.1"/>
    <property type="match status" value="1"/>
</dbReference>
<dbReference type="GO" id="GO:0046052">
    <property type="term" value="P:UTP catabolic process"/>
    <property type="evidence" value="ECO:0007669"/>
    <property type="project" value="TreeGrafter"/>
</dbReference>
<feature type="domain" description="NTP pyrophosphohydrolase MazG-like" evidence="1">
    <location>
        <begin position="31"/>
        <end position="105"/>
    </location>
</feature>
<accession>A0A934KGX0</accession>
<dbReference type="CDD" id="cd11529">
    <property type="entry name" value="NTP-PPase_MazG_Cterm"/>
    <property type="match status" value="1"/>
</dbReference>
<protein>
    <submittedName>
        <fullName evidence="2">Nucleoside triphosphate pyrophosphohydrolase</fullName>
        <ecNumber evidence="2">3.6.1.9</ecNumber>
    </submittedName>
</protein>
<evidence type="ECO:0000313" key="3">
    <source>
        <dbReference type="Proteomes" id="UP000614410"/>
    </source>
</evidence>
<dbReference type="GO" id="GO:0046061">
    <property type="term" value="P:dATP catabolic process"/>
    <property type="evidence" value="ECO:0007669"/>
    <property type="project" value="TreeGrafter"/>
</dbReference>
<dbReference type="InterPro" id="IPR011551">
    <property type="entry name" value="NTP_PyrPHydrolase_MazG"/>
</dbReference>
<dbReference type="Pfam" id="PF03819">
    <property type="entry name" value="MazG"/>
    <property type="match status" value="1"/>
</dbReference>
<dbReference type="Gene3D" id="1.10.287.1080">
    <property type="entry name" value="MazG-like"/>
    <property type="match status" value="2"/>
</dbReference>
<dbReference type="CDD" id="cd11528">
    <property type="entry name" value="NTP-PPase_MazG_Nterm"/>
    <property type="match status" value="1"/>
</dbReference>
<dbReference type="GO" id="GO:0046076">
    <property type="term" value="P:dTTP catabolic process"/>
    <property type="evidence" value="ECO:0007669"/>
    <property type="project" value="TreeGrafter"/>
</dbReference>
<dbReference type="PANTHER" id="PTHR30522:SF0">
    <property type="entry name" value="NUCLEOSIDE TRIPHOSPHATE PYROPHOSPHOHYDROLASE"/>
    <property type="match status" value="1"/>
</dbReference>
<dbReference type="AlphaFoldDB" id="A0A934KGX0"/>
<proteinExistence type="predicted"/>
<evidence type="ECO:0000259" key="1">
    <source>
        <dbReference type="Pfam" id="PF03819"/>
    </source>
</evidence>
<dbReference type="GO" id="GO:0006203">
    <property type="term" value="P:dGTP catabolic process"/>
    <property type="evidence" value="ECO:0007669"/>
    <property type="project" value="TreeGrafter"/>
</dbReference>
<dbReference type="GO" id="GO:0046081">
    <property type="term" value="P:dUTP catabolic process"/>
    <property type="evidence" value="ECO:0007669"/>
    <property type="project" value="TreeGrafter"/>
</dbReference>
<sequence>MRDDASASLRSLNEVVERLRAPGGCPWDREQTHASLRPYLLEETYEVLEAIDGNGESALKEELGDVLLQVLMHSAIAAERPDGFDIGDVAEVTRAKMIHRHPHVFGEAAVDGAAEVVVNWERLKRAEKNERLSVLDGIPRALPALALAQGVQKRPARLGFDETPTTAEAVIALRAAVEALASAVPMSPAQPAQGQDWAEAAPLDDAVGELLFVAVALARRLRVNPEEALRTRSNRFAERFRGLEQRCHSEGVDLHDIDAEQWQQRWAQTASPPAVNRTTLSK</sequence>
<keyword evidence="2" id="KW-0378">Hydrolase</keyword>
<dbReference type="GO" id="GO:0046047">
    <property type="term" value="P:TTP catabolic process"/>
    <property type="evidence" value="ECO:0007669"/>
    <property type="project" value="TreeGrafter"/>
</dbReference>
<evidence type="ECO:0000313" key="2">
    <source>
        <dbReference type="EMBL" id="MBJ7609266.1"/>
    </source>
</evidence>
<reference evidence="2 3" key="1">
    <citation type="submission" date="2020-10" db="EMBL/GenBank/DDBJ databases">
        <title>Ca. Dormibacterota MAGs.</title>
        <authorList>
            <person name="Montgomery K."/>
        </authorList>
    </citation>
    <scope>NUCLEOTIDE SEQUENCE [LARGE SCALE GENOMIC DNA]</scope>
    <source>
        <strain evidence="2">Mitchell_Peninsula_5</strain>
    </source>
</reference>
<organism evidence="2 3">
    <name type="scientific">Candidatus Amunia macphersoniae</name>
    <dbReference type="NCBI Taxonomy" id="3127014"/>
    <lineage>
        <taxon>Bacteria</taxon>
        <taxon>Bacillati</taxon>
        <taxon>Candidatus Dormiibacterota</taxon>
        <taxon>Candidatus Dormibacteria</taxon>
        <taxon>Candidatus Aeolococcales</taxon>
        <taxon>Candidatus Aeolococcaceae</taxon>
        <taxon>Candidatus Amunia</taxon>
    </lineage>
</organism>
<dbReference type="InterPro" id="IPR004518">
    <property type="entry name" value="MazG-like_dom"/>
</dbReference>
<dbReference type="SUPFAM" id="SSF101386">
    <property type="entry name" value="all-alpha NTP pyrophosphatases"/>
    <property type="match status" value="2"/>
</dbReference>
<dbReference type="GO" id="GO:0006950">
    <property type="term" value="P:response to stress"/>
    <property type="evidence" value="ECO:0007669"/>
    <property type="project" value="UniProtKB-ARBA"/>
</dbReference>
<dbReference type="GO" id="GO:0047429">
    <property type="term" value="F:nucleoside triphosphate diphosphatase activity"/>
    <property type="evidence" value="ECO:0007669"/>
    <property type="project" value="UniProtKB-EC"/>
</dbReference>
<dbReference type="PANTHER" id="PTHR30522">
    <property type="entry name" value="NUCLEOSIDE TRIPHOSPHATE PYROPHOSPHOHYDROLASE"/>
    <property type="match status" value="1"/>
</dbReference>
<comment type="caution">
    <text evidence="2">The sequence shown here is derived from an EMBL/GenBank/DDBJ whole genome shotgun (WGS) entry which is preliminary data.</text>
</comment>
<dbReference type="InterPro" id="IPR048015">
    <property type="entry name" value="NTP-PPase_MazG-like_N"/>
</dbReference>
<name>A0A934KGX0_9BACT</name>
<dbReference type="InterPro" id="IPR048011">
    <property type="entry name" value="NTP-PPase_MazG-like_C"/>
</dbReference>